<accession>A0A251TQS1</accession>
<dbReference type="AlphaFoldDB" id="A0A251TQS1"/>
<dbReference type="EMBL" id="CM007899">
    <property type="protein sequence ID" value="OTG13109.1"/>
    <property type="molecule type" value="Genomic_DNA"/>
</dbReference>
<proteinExistence type="predicted"/>
<keyword evidence="2" id="KW-1185">Reference proteome</keyword>
<reference evidence="2" key="1">
    <citation type="journal article" date="2017" name="Nature">
        <title>The sunflower genome provides insights into oil metabolism, flowering and Asterid evolution.</title>
        <authorList>
            <person name="Badouin H."/>
            <person name="Gouzy J."/>
            <person name="Grassa C.J."/>
            <person name="Murat F."/>
            <person name="Staton S.E."/>
            <person name="Cottret L."/>
            <person name="Lelandais-Briere C."/>
            <person name="Owens G.L."/>
            <person name="Carrere S."/>
            <person name="Mayjonade B."/>
            <person name="Legrand L."/>
            <person name="Gill N."/>
            <person name="Kane N.C."/>
            <person name="Bowers J.E."/>
            <person name="Hubner S."/>
            <person name="Bellec A."/>
            <person name="Berard A."/>
            <person name="Berges H."/>
            <person name="Blanchet N."/>
            <person name="Boniface M.C."/>
            <person name="Brunel D."/>
            <person name="Catrice O."/>
            <person name="Chaidir N."/>
            <person name="Claudel C."/>
            <person name="Donnadieu C."/>
            <person name="Faraut T."/>
            <person name="Fievet G."/>
            <person name="Helmstetter N."/>
            <person name="King M."/>
            <person name="Knapp S.J."/>
            <person name="Lai Z."/>
            <person name="Le Paslier M.C."/>
            <person name="Lippi Y."/>
            <person name="Lorenzon L."/>
            <person name="Mandel J.R."/>
            <person name="Marage G."/>
            <person name="Marchand G."/>
            <person name="Marquand E."/>
            <person name="Bret-Mestries E."/>
            <person name="Morien E."/>
            <person name="Nambeesan S."/>
            <person name="Nguyen T."/>
            <person name="Pegot-Espagnet P."/>
            <person name="Pouilly N."/>
            <person name="Raftis F."/>
            <person name="Sallet E."/>
            <person name="Schiex T."/>
            <person name="Thomas J."/>
            <person name="Vandecasteele C."/>
            <person name="Vares D."/>
            <person name="Vear F."/>
            <person name="Vautrin S."/>
            <person name="Crespi M."/>
            <person name="Mangin B."/>
            <person name="Burke J.M."/>
            <person name="Salse J."/>
            <person name="Munos S."/>
            <person name="Vincourt P."/>
            <person name="Rieseberg L.H."/>
            <person name="Langlade N.B."/>
        </authorList>
    </citation>
    <scope>NUCLEOTIDE SEQUENCE [LARGE SCALE GENOMIC DNA]</scope>
    <source>
        <strain evidence="2">cv. SF193</strain>
    </source>
</reference>
<dbReference type="Proteomes" id="UP000215914">
    <property type="component" value="Chromosome 10"/>
</dbReference>
<sequence length="67" mass="7903">MFNEGLTTHLLRHPFVSLPFKNSATFSFTTCNHLHHHLRRYLINTTFTNHLHISTFTNHHHLHKSGC</sequence>
<name>A0A251TQS1_HELAN</name>
<organism evidence="1 2">
    <name type="scientific">Helianthus annuus</name>
    <name type="common">Common sunflower</name>
    <dbReference type="NCBI Taxonomy" id="4232"/>
    <lineage>
        <taxon>Eukaryota</taxon>
        <taxon>Viridiplantae</taxon>
        <taxon>Streptophyta</taxon>
        <taxon>Embryophyta</taxon>
        <taxon>Tracheophyta</taxon>
        <taxon>Spermatophyta</taxon>
        <taxon>Magnoliopsida</taxon>
        <taxon>eudicotyledons</taxon>
        <taxon>Gunneridae</taxon>
        <taxon>Pentapetalae</taxon>
        <taxon>asterids</taxon>
        <taxon>campanulids</taxon>
        <taxon>Asterales</taxon>
        <taxon>Asteraceae</taxon>
        <taxon>Asteroideae</taxon>
        <taxon>Heliantheae alliance</taxon>
        <taxon>Heliantheae</taxon>
        <taxon>Helianthus</taxon>
    </lineage>
</organism>
<dbReference type="InParanoid" id="A0A251TQS1"/>
<evidence type="ECO:0000313" key="1">
    <source>
        <dbReference type="EMBL" id="OTG13109.1"/>
    </source>
</evidence>
<gene>
    <name evidence="1" type="ORF">HannXRQ_Chr10g0317001</name>
</gene>
<protein>
    <submittedName>
        <fullName evidence="1">Uncharacterized protein</fullName>
    </submittedName>
</protein>
<evidence type="ECO:0000313" key="2">
    <source>
        <dbReference type="Proteomes" id="UP000215914"/>
    </source>
</evidence>